<sequence>MTNLFRMWNHLVANPISSFRMPRLFAVAALLGLAILAGCNSSSETDVADSDGQPTPPLPQEDETDFAGRPSPTGRPNNNPVAPPISDTAMTPSPTEQGGGNLLDQLAEPPELELAQPPSQATEQLKANLSPDRLAVLLATADREMEMALTMQSDASQQERLAQAKKIADAKLQAARRLASHPDATPEQMTLGKRAELQGLSHLAQLGDLRSAELLEDLASEYVRSESDDLKVDSQLVLIGFGLERLQNGDEQAADDLVQLNRELIEITSDQNVMAIVAMAQARQWLAKLDHPAESDEVRRMILDKFGASSDPNISAMAAQYAGNVKFDAIDQLVAKAIEGQTINPTRWREAVETLLREAPDLLSVRYLCGTTLQFESGNQPELADITYEILEQRFADDASAMGQDVQLALELRDARAEKIGQPIDVPLRSIYGTVDRIEQMQGQVVLMPFWSTRFEDSLQLIPTLQKLESEFPDDVSVVGMNLDPSGDDVRGWMSKAGLELPTVALQQNADESVKVSPVARQFGMGGRPMTVILDRQGIVRKILFGDQNLRATVEALVLADAGQGNP</sequence>
<dbReference type="AlphaFoldDB" id="A0A5C5Y6S6"/>
<dbReference type="GO" id="GO:0030313">
    <property type="term" value="C:cell envelope"/>
    <property type="evidence" value="ECO:0007669"/>
    <property type="project" value="UniProtKB-SubCell"/>
</dbReference>
<evidence type="ECO:0000256" key="5">
    <source>
        <dbReference type="SAM" id="MobiDB-lite"/>
    </source>
</evidence>
<comment type="subcellular location">
    <subcellularLocation>
        <location evidence="1">Cell envelope</location>
    </subcellularLocation>
</comment>
<organism evidence="7 8">
    <name type="scientific">Crateriforma conspicua</name>
    <dbReference type="NCBI Taxonomy" id="2527996"/>
    <lineage>
        <taxon>Bacteria</taxon>
        <taxon>Pseudomonadati</taxon>
        <taxon>Planctomycetota</taxon>
        <taxon>Planctomycetia</taxon>
        <taxon>Planctomycetales</taxon>
        <taxon>Planctomycetaceae</taxon>
        <taxon>Crateriforma</taxon>
    </lineage>
</organism>
<keyword evidence="4" id="KW-0676">Redox-active center</keyword>
<name>A0A5C5Y6S6_9PLAN</name>
<dbReference type="PROSITE" id="PS51352">
    <property type="entry name" value="THIOREDOXIN_2"/>
    <property type="match status" value="1"/>
</dbReference>
<gene>
    <name evidence="7" type="ORF">Pan14r_26460</name>
</gene>
<dbReference type="GO" id="GO:0017004">
    <property type="term" value="P:cytochrome complex assembly"/>
    <property type="evidence" value="ECO:0007669"/>
    <property type="project" value="UniProtKB-KW"/>
</dbReference>
<dbReference type="PANTHER" id="PTHR42852">
    <property type="entry name" value="THIOL:DISULFIDE INTERCHANGE PROTEIN DSBE"/>
    <property type="match status" value="1"/>
</dbReference>
<dbReference type="Gene3D" id="3.40.30.10">
    <property type="entry name" value="Glutaredoxin"/>
    <property type="match status" value="1"/>
</dbReference>
<accession>A0A5C5Y6S6</accession>
<dbReference type="InterPro" id="IPR013766">
    <property type="entry name" value="Thioredoxin_domain"/>
</dbReference>
<keyword evidence="3" id="KW-1015">Disulfide bond</keyword>
<dbReference type="PANTHER" id="PTHR42852:SF6">
    <property type="entry name" value="THIOL:DISULFIDE INTERCHANGE PROTEIN DSBE"/>
    <property type="match status" value="1"/>
</dbReference>
<proteinExistence type="predicted"/>
<evidence type="ECO:0000313" key="8">
    <source>
        <dbReference type="Proteomes" id="UP000317238"/>
    </source>
</evidence>
<evidence type="ECO:0000313" key="7">
    <source>
        <dbReference type="EMBL" id="TWT70341.1"/>
    </source>
</evidence>
<keyword evidence="8" id="KW-1185">Reference proteome</keyword>
<evidence type="ECO:0000256" key="3">
    <source>
        <dbReference type="ARBA" id="ARBA00023157"/>
    </source>
</evidence>
<evidence type="ECO:0000259" key="6">
    <source>
        <dbReference type="PROSITE" id="PS51352"/>
    </source>
</evidence>
<reference evidence="7 8" key="1">
    <citation type="submission" date="2019-02" db="EMBL/GenBank/DDBJ databases">
        <title>Deep-cultivation of Planctomycetes and their phenomic and genomic characterization uncovers novel biology.</title>
        <authorList>
            <person name="Wiegand S."/>
            <person name="Jogler M."/>
            <person name="Boedeker C."/>
            <person name="Pinto D."/>
            <person name="Vollmers J."/>
            <person name="Rivas-Marin E."/>
            <person name="Kohn T."/>
            <person name="Peeters S.H."/>
            <person name="Heuer A."/>
            <person name="Rast P."/>
            <person name="Oberbeckmann S."/>
            <person name="Bunk B."/>
            <person name="Jeske O."/>
            <person name="Meyerdierks A."/>
            <person name="Storesund J.E."/>
            <person name="Kallscheuer N."/>
            <person name="Luecker S."/>
            <person name="Lage O.M."/>
            <person name="Pohl T."/>
            <person name="Merkel B.J."/>
            <person name="Hornburger P."/>
            <person name="Mueller R.-W."/>
            <person name="Bruemmer F."/>
            <person name="Labrenz M."/>
            <person name="Spormann A.M."/>
            <person name="Op Den Camp H."/>
            <person name="Overmann J."/>
            <person name="Amann R."/>
            <person name="Jetten M.S.M."/>
            <person name="Mascher T."/>
            <person name="Medema M.H."/>
            <person name="Devos D.P."/>
            <person name="Kaster A.-K."/>
            <person name="Ovreas L."/>
            <person name="Rohde M."/>
            <person name="Galperin M.Y."/>
            <person name="Jogler C."/>
        </authorList>
    </citation>
    <scope>NUCLEOTIDE SEQUENCE [LARGE SCALE GENOMIC DNA]</scope>
    <source>
        <strain evidence="7 8">Pan14r</strain>
    </source>
</reference>
<evidence type="ECO:0000256" key="4">
    <source>
        <dbReference type="ARBA" id="ARBA00023284"/>
    </source>
</evidence>
<evidence type="ECO:0000256" key="1">
    <source>
        <dbReference type="ARBA" id="ARBA00004196"/>
    </source>
</evidence>
<protein>
    <submittedName>
        <fullName evidence="7">Thiol-disulfide oxidoreductase</fullName>
    </submittedName>
</protein>
<dbReference type="InterPro" id="IPR036249">
    <property type="entry name" value="Thioredoxin-like_sf"/>
</dbReference>
<dbReference type="EMBL" id="SJPL01000001">
    <property type="protein sequence ID" value="TWT70341.1"/>
    <property type="molecule type" value="Genomic_DNA"/>
</dbReference>
<keyword evidence="2" id="KW-0201">Cytochrome c-type biogenesis</keyword>
<dbReference type="CDD" id="cd02966">
    <property type="entry name" value="TlpA_like_family"/>
    <property type="match status" value="1"/>
</dbReference>
<comment type="caution">
    <text evidence="7">The sequence shown here is derived from an EMBL/GenBank/DDBJ whole genome shotgun (WGS) entry which is preliminary data.</text>
</comment>
<feature type="region of interest" description="Disordered" evidence="5">
    <location>
        <begin position="42"/>
        <end position="104"/>
    </location>
</feature>
<dbReference type="SUPFAM" id="SSF52833">
    <property type="entry name" value="Thioredoxin-like"/>
    <property type="match status" value="1"/>
</dbReference>
<dbReference type="Proteomes" id="UP000317238">
    <property type="component" value="Unassembled WGS sequence"/>
</dbReference>
<feature type="domain" description="Thioredoxin" evidence="6">
    <location>
        <begin position="406"/>
        <end position="563"/>
    </location>
</feature>
<dbReference type="InterPro" id="IPR050553">
    <property type="entry name" value="Thioredoxin_ResA/DsbE_sf"/>
</dbReference>
<evidence type="ECO:0000256" key="2">
    <source>
        <dbReference type="ARBA" id="ARBA00022748"/>
    </source>
</evidence>